<evidence type="ECO:0000256" key="1">
    <source>
        <dbReference type="SAM" id="SignalP"/>
    </source>
</evidence>
<keyword evidence="3" id="KW-1185">Reference proteome</keyword>
<keyword evidence="1" id="KW-0732">Signal</keyword>
<organism evidence="2 3">
    <name type="scientific">Comamonas koreensis</name>
    <dbReference type="NCBI Taxonomy" id="160825"/>
    <lineage>
        <taxon>Bacteria</taxon>
        <taxon>Pseudomonadati</taxon>
        <taxon>Pseudomonadota</taxon>
        <taxon>Betaproteobacteria</taxon>
        <taxon>Burkholderiales</taxon>
        <taxon>Comamonadaceae</taxon>
        <taxon>Comamonas</taxon>
    </lineage>
</organism>
<gene>
    <name evidence="2" type="ORF">LPW39_05385</name>
</gene>
<proteinExistence type="predicted"/>
<dbReference type="EMBL" id="JAJNCT010000005">
    <property type="protein sequence ID" value="MCD2164564.1"/>
    <property type="molecule type" value="Genomic_DNA"/>
</dbReference>
<dbReference type="InterPro" id="IPR011990">
    <property type="entry name" value="TPR-like_helical_dom_sf"/>
</dbReference>
<dbReference type="AlphaFoldDB" id="A0AAW4XUZ1"/>
<sequence>MKTVFLFTAIFNLFALAGCTNMESAEAKNQNLADAPQDLREKRATSIEAEEEIIQFKAALDLVQRAEFPGAQDAFEQFTKTHTSGSLIPAAYYWLGTAHYAQRHYDRAISALEKTAAAKDSALAPEALLLISACQIEAGNRLQGIEVVENLLHLYPFSNAAITARQRFRLPPVPLPGPASLHDGRYAQKVAAAIRKNLAYKQLSRADNPRAEVTLEIRTDGVIIRRTLTQSSGVPDWDSAVLRAIDRVHALPLDINGQVPPKMVIGLRPN</sequence>
<reference evidence="2 3" key="1">
    <citation type="submission" date="2021-11" db="EMBL/GenBank/DDBJ databases">
        <title>Genome sequence.</title>
        <authorList>
            <person name="Sun Q."/>
        </authorList>
    </citation>
    <scope>NUCLEOTIDE SEQUENCE [LARGE SCALE GENOMIC DNA]</scope>
    <source>
        <strain evidence="2 3">KCTC 12005</strain>
    </source>
</reference>
<name>A0AAW4XUZ1_9BURK</name>
<dbReference type="SUPFAM" id="SSF48452">
    <property type="entry name" value="TPR-like"/>
    <property type="match status" value="1"/>
</dbReference>
<protein>
    <submittedName>
        <fullName evidence="2">TonB C-terminal domain-containing protein</fullName>
    </submittedName>
</protein>
<dbReference type="PROSITE" id="PS51257">
    <property type="entry name" value="PROKAR_LIPOPROTEIN"/>
    <property type="match status" value="1"/>
</dbReference>
<feature type="signal peptide" evidence="1">
    <location>
        <begin position="1"/>
        <end position="17"/>
    </location>
</feature>
<evidence type="ECO:0000313" key="3">
    <source>
        <dbReference type="Proteomes" id="UP001199260"/>
    </source>
</evidence>
<feature type="chain" id="PRO_5043386178" evidence="1">
    <location>
        <begin position="18"/>
        <end position="270"/>
    </location>
</feature>
<dbReference type="Gene3D" id="3.30.1150.10">
    <property type="match status" value="1"/>
</dbReference>
<dbReference type="Proteomes" id="UP001199260">
    <property type="component" value="Unassembled WGS sequence"/>
</dbReference>
<accession>A0AAW4XUZ1</accession>
<dbReference type="RefSeq" id="WP_230771951.1">
    <property type="nucleotide sequence ID" value="NZ_JAJNCT010000005.1"/>
</dbReference>
<evidence type="ECO:0000313" key="2">
    <source>
        <dbReference type="EMBL" id="MCD2164564.1"/>
    </source>
</evidence>
<comment type="caution">
    <text evidence="2">The sequence shown here is derived from an EMBL/GenBank/DDBJ whole genome shotgun (WGS) entry which is preliminary data.</text>
</comment>
<dbReference type="Pfam" id="PF13103">
    <property type="entry name" value="TonB_2"/>
    <property type="match status" value="1"/>
</dbReference>
<dbReference type="Gene3D" id="1.25.40.10">
    <property type="entry name" value="Tetratricopeptide repeat domain"/>
    <property type="match status" value="1"/>
</dbReference>
<dbReference type="SUPFAM" id="SSF74653">
    <property type="entry name" value="TolA/TonB C-terminal domain"/>
    <property type="match status" value="1"/>
</dbReference>
<dbReference type="Pfam" id="PF13432">
    <property type="entry name" value="TPR_16"/>
    <property type="match status" value="1"/>
</dbReference>